<comment type="caution">
    <text evidence="1">The sequence shown here is derived from an EMBL/GenBank/DDBJ whole genome shotgun (WGS) entry which is preliminary data.</text>
</comment>
<dbReference type="InParanoid" id="D6TTJ7"/>
<evidence type="ECO:0000313" key="2">
    <source>
        <dbReference type="Proteomes" id="UP000004508"/>
    </source>
</evidence>
<name>D6TTJ7_KTERA</name>
<dbReference type="STRING" id="485913.Krac_4744"/>
<dbReference type="Proteomes" id="UP000004508">
    <property type="component" value="Unassembled WGS sequence"/>
</dbReference>
<protein>
    <submittedName>
        <fullName evidence="1">Uncharacterized protein</fullName>
    </submittedName>
</protein>
<sequence>MNFSIRPGSNDDIEDLVQLSLLAWAPVFSSFKQVLGEKIYSPKTPQDAPALSGMGRNAAFLCR</sequence>
<gene>
    <name evidence="1" type="ORF">Krac_4744</name>
</gene>
<reference evidence="1 2" key="1">
    <citation type="journal article" date="2011" name="Stand. Genomic Sci.">
        <title>Non-contiguous finished genome sequence and contextual data of the filamentous soil bacterium Ktedonobacter racemifer type strain (SOSP1-21).</title>
        <authorList>
            <person name="Chang Y.J."/>
            <person name="Land M."/>
            <person name="Hauser L."/>
            <person name="Chertkov O."/>
            <person name="Del Rio T.G."/>
            <person name="Nolan M."/>
            <person name="Copeland A."/>
            <person name="Tice H."/>
            <person name="Cheng J.F."/>
            <person name="Lucas S."/>
            <person name="Han C."/>
            <person name="Goodwin L."/>
            <person name="Pitluck S."/>
            <person name="Ivanova N."/>
            <person name="Ovchinikova G."/>
            <person name="Pati A."/>
            <person name="Chen A."/>
            <person name="Palaniappan K."/>
            <person name="Mavromatis K."/>
            <person name="Liolios K."/>
            <person name="Brettin T."/>
            <person name="Fiebig A."/>
            <person name="Rohde M."/>
            <person name="Abt B."/>
            <person name="Goker M."/>
            <person name="Detter J.C."/>
            <person name="Woyke T."/>
            <person name="Bristow J."/>
            <person name="Eisen J.A."/>
            <person name="Markowitz V."/>
            <person name="Hugenholtz P."/>
            <person name="Kyrpides N.C."/>
            <person name="Klenk H.P."/>
            <person name="Lapidus A."/>
        </authorList>
    </citation>
    <scope>NUCLEOTIDE SEQUENCE [LARGE SCALE GENOMIC DNA]</scope>
    <source>
        <strain evidence="2">DSM 44963</strain>
    </source>
</reference>
<proteinExistence type="predicted"/>
<organism evidence="1 2">
    <name type="scientific">Ktedonobacter racemifer DSM 44963</name>
    <dbReference type="NCBI Taxonomy" id="485913"/>
    <lineage>
        <taxon>Bacteria</taxon>
        <taxon>Bacillati</taxon>
        <taxon>Chloroflexota</taxon>
        <taxon>Ktedonobacteria</taxon>
        <taxon>Ktedonobacterales</taxon>
        <taxon>Ktedonobacteraceae</taxon>
        <taxon>Ktedonobacter</taxon>
    </lineage>
</organism>
<evidence type="ECO:0000313" key="1">
    <source>
        <dbReference type="EMBL" id="EFH83748.1"/>
    </source>
</evidence>
<accession>D6TTJ7</accession>
<keyword evidence="2" id="KW-1185">Reference proteome</keyword>
<dbReference type="AlphaFoldDB" id="D6TTJ7"/>
<dbReference type="EMBL" id="ADVG01000003">
    <property type="protein sequence ID" value="EFH83748.1"/>
    <property type="molecule type" value="Genomic_DNA"/>
</dbReference>